<dbReference type="Proteomes" id="UP000006238">
    <property type="component" value="Unassembled WGS sequence"/>
</dbReference>
<evidence type="ECO:0000259" key="3">
    <source>
        <dbReference type="Pfam" id="PF03816"/>
    </source>
</evidence>
<accession>D4S1S9</accession>
<proteinExistence type="inferred from homology"/>
<feature type="transmembrane region" description="Helical" evidence="2">
    <location>
        <begin position="34"/>
        <end position="57"/>
    </location>
</feature>
<keyword evidence="2" id="KW-1133">Transmembrane helix</keyword>
<reference evidence="4 5" key="1">
    <citation type="submission" date="2010-02" db="EMBL/GenBank/DDBJ databases">
        <authorList>
            <person name="Weinstock G."/>
            <person name="Sodergren E."/>
            <person name="Clifton S."/>
            <person name="Fulton L."/>
            <person name="Fulton B."/>
            <person name="Courtney L."/>
            <person name="Fronick C."/>
            <person name="Harrison M."/>
            <person name="Strong C."/>
            <person name="Farmer C."/>
            <person name="Delahaunty K."/>
            <person name="Markovic C."/>
            <person name="Hall O."/>
            <person name="Minx P."/>
            <person name="Tomlinson C."/>
            <person name="Mitreva M."/>
            <person name="Nelson J."/>
            <person name="Hou S."/>
            <person name="Wollam A."/>
            <person name="Pepin K.H."/>
            <person name="Johnson M."/>
            <person name="Bhonagiri V."/>
            <person name="Zhang X."/>
            <person name="Suruliraj S."/>
            <person name="Warren W."/>
            <person name="Chinwalla A."/>
            <person name="Mardis E.R."/>
            <person name="Wilson R.K."/>
        </authorList>
    </citation>
    <scope>NUCLEOTIDE SEQUENCE [LARGE SCALE GENOMIC DNA]</scope>
    <source>
        <strain evidence="4 5">DSM 2876</strain>
    </source>
</reference>
<dbReference type="STRING" id="45851.BHV86_08100"/>
<dbReference type="eggNOG" id="COG1316">
    <property type="taxonomic scope" value="Bacteria"/>
</dbReference>
<dbReference type="InterPro" id="IPR004474">
    <property type="entry name" value="LytR_CpsA_psr"/>
</dbReference>
<dbReference type="PANTHER" id="PTHR33392">
    <property type="entry name" value="POLYISOPRENYL-TEICHOIC ACID--PEPTIDOGLYCAN TEICHOIC ACID TRANSFERASE TAGU"/>
    <property type="match status" value="1"/>
</dbReference>
<dbReference type="EMBL" id="ABWN01000035">
    <property type="protein sequence ID" value="EFF67827.1"/>
    <property type="molecule type" value="Genomic_DNA"/>
</dbReference>
<dbReference type="Pfam" id="PF03816">
    <property type="entry name" value="LytR_cpsA_psr"/>
    <property type="match status" value="1"/>
</dbReference>
<comment type="similarity">
    <text evidence="1">Belongs to the LytR/CpsA/Psr (LCP) family.</text>
</comment>
<feature type="domain" description="Cell envelope-related transcriptional attenuator" evidence="3">
    <location>
        <begin position="115"/>
        <end position="304"/>
    </location>
</feature>
<keyword evidence="5" id="KW-1185">Reference proteome</keyword>
<dbReference type="RefSeq" id="WP_005604003.1">
    <property type="nucleotide sequence ID" value="NZ_GG663524.1"/>
</dbReference>
<dbReference type="InterPro" id="IPR050922">
    <property type="entry name" value="LytR/CpsA/Psr_CW_biosynth"/>
</dbReference>
<sequence length="413" mass="46779">MAKYKDFDDEIIFDSGSSNPVKSVRNKKKKKKTWILVVVLVVEFILIVGLLGVLYVVDKLSNIKRTPLNEDLIVINPDIDNDTTEKLKGYTNILLLGTDSRDNSTDGLDKVGENHTDAMLVASINNDSGEVRIISVYRDCLLEMNDVKTDKDFKNTVINKATEAAFEYGIESTITMINRNLDMDIKDYVMVNWAALIDIVDSIGGVDIEITQMEQRWTNRYLVDTSKATGVSYEELDVYDDDDTKLSDEELRMDSDKMNTRRMAHMDGIQATAFARVRYGDGKADYGRTERQRKVIEQIVAKAKKFDIGRLNSILTAVTKNISTSFDINEILDLATSITKYKLTMVDGGFPFTRNDQIRSKDGWKFADPVIPVTLESNVVKFHEKLFDSTDYTPSTTVKNISEKIIRLTGVYE</sequence>
<evidence type="ECO:0000313" key="4">
    <source>
        <dbReference type="EMBL" id="EFF67827.1"/>
    </source>
</evidence>
<comment type="caution">
    <text evidence="4">The sequence shown here is derived from an EMBL/GenBank/DDBJ whole genome shotgun (WGS) entry which is preliminary data.</text>
</comment>
<dbReference type="Gene3D" id="3.40.630.190">
    <property type="entry name" value="LCP protein"/>
    <property type="match status" value="1"/>
</dbReference>
<name>D4S1S9_9FIRM</name>
<keyword evidence="2" id="KW-0472">Membrane</keyword>
<dbReference type="PANTHER" id="PTHR33392:SF6">
    <property type="entry name" value="POLYISOPRENYL-TEICHOIC ACID--PEPTIDOGLYCAN TEICHOIC ACID TRANSFERASE TAGU"/>
    <property type="match status" value="1"/>
</dbReference>
<evidence type="ECO:0000256" key="1">
    <source>
        <dbReference type="ARBA" id="ARBA00006068"/>
    </source>
</evidence>
<dbReference type="AlphaFoldDB" id="D4S1S9"/>
<gene>
    <name evidence="4" type="ORF">BUTYVIB_02051</name>
</gene>
<keyword evidence="2" id="KW-0812">Transmembrane</keyword>
<evidence type="ECO:0000256" key="2">
    <source>
        <dbReference type="SAM" id="Phobius"/>
    </source>
</evidence>
<dbReference type="GeneID" id="98917822"/>
<evidence type="ECO:0000313" key="5">
    <source>
        <dbReference type="Proteomes" id="UP000006238"/>
    </source>
</evidence>
<dbReference type="HOGENOM" id="CLU_016455_1_1_9"/>
<protein>
    <submittedName>
        <fullName evidence="4">Cell envelope-like function transcriptional attenuator common domain protein</fullName>
    </submittedName>
</protein>
<organism evidence="4 5">
    <name type="scientific">Eshraghiella crossota DSM 2876</name>
    <dbReference type="NCBI Taxonomy" id="511680"/>
    <lineage>
        <taxon>Bacteria</taxon>
        <taxon>Bacillati</taxon>
        <taxon>Bacillota</taxon>
        <taxon>Clostridia</taxon>
        <taxon>Lachnospirales</taxon>
        <taxon>Lachnospiraceae</taxon>
        <taxon>Eshraghiella</taxon>
    </lineage>
</organism>